<dbReference type="GO" id="GO:0022857">
    <property type="term" value="F:transmembrane transporter activity"/>
    <property type="evidence" value="ECO:0007669"/>
    <property type="project" value="InterPro"/>
</dbReference>
<dbReference type="Proteomes" id="UP000601435">
    <property type="component" value="Unassembled WGS sequence"/>
</dbReference>
<keyword evidence="12" id="KW-0326">Glycosidase</keyword>
<dbReference type="SMART" id="SM00382">
    <property type="entry name" value="AAA"/>
    <property type="match status" value="1"/>
</dbReference>
<keyword evidence="8" id="KW-0378">Hydrolase</keyword>
<feature type="transmembrane region" description="Helical" evidence="13">
    <location>
        <begin position="266"/>
        <end position="285"/>
    </location>
</feature>
<dbReference type="InterPro" id="IPR027417">
    <property type="entry name" value="P-loop_NTPase"/>
</dbReference>
<dbReference type="PROSITE" id="PS50893">
    <property type="entry name" value="ABC_TRANSPORTER_2"/>
    <property type="match status" value="1"/>
</dbReference>
<evidence type="ECO:0000256" key="2">
    <source>
        <dbReference type="ARBA" id="ARBA00007401"/>
    </source>
</evidence>
<evidence type="ECO:0000256" key="1">
    <source>
        <dbReference type="ARBA" id="ARBA00004651"/>
    </source>
</evidence>
<dbReference type="Pfam" id="PF02837">
    <property type="entry name" value="Glyco_hydro_2_N"/>
    <property type="match status" value="1"/>
</dbReference>
<feature type="transmembrane region" description="Helical" evidence="13">
    <location>
        <begin position="106"/>
        <end position="129"/>
    </location>
</feature>
<dbReference type="GO" id="GO:0005524">
    <property type="term" value="F:ATP binding"/>
    <property type="evidence" value="ECO:0007669"/>
    <property type="project" value="UniProtKB-KW"/>
</dbReference>
<evidence type="ECO:0000256" key="6">
    <source>
        <dbReference type="ARBA" id="ARBA00022692"/>
    </source>
</evidence>
<feature type="transmembrane region" description="Helical" evidence="13">
    <location>
        <begin position="149"/>
        <end position="169"/>
    </location>
</feature>
<organism evidence="15 16">
    <name type="scientific">Symbiodinium necroappetens</name>
    <dbReference type="NCBI Taxonomy" id="1628268"/>
    <lineage>
        <taxon>Eukaryota</taxon>
        <taxon>Sar</taxon>
        <taxon>Alveolata</taxon>
        <taxon>Dinophyceae</taxon>
        <taxon>Suessiales</taxon>
        <taxon>Symbiodiniaceae</taxon>
        <taxon>Symbiodinium</taxon>
    </lineage>
</organism>
<evidence type="ECO:0000256" key="3">
    <source>
        <dbReference type="ARBA" id="ARBA00007935"/>
    </source>
</evidence>
<dbReference type="GO" id="GO:0004553">
    <property type="term" value="F:hydrolase activity, hydrolyzing O-glycosyl compounds"/>
    <property type="evidence" value="ECO:0007669"/>
    <property type="project" value="InterPro"/>
</dbReference>
<name>A0A812INN5_9DINO</name>
<evidence type="ECO:0000256" key="13">
    <source>
        <dbReference type="SAM" id="Phobius"/>
    </source>
</evidence>
<comment type="similarity">
    <text evidence="3">Belongs to the binding-protein-dependent transport system permease family. FecCD subfamily.</text>
</comment>
<dbReference type="SUPFAM" id="SSF49785">
    <property type="entry name" value="Galactose-binding domain-like"/>
    <property type="match status" value="1"/>
</dbReference>
<evidence type="ECO:0000259" key="14">
    <source>
        <dbReference type="PROSITE" id="PS50893"/>
    </source>
</evidence>
<feature type="transmembrane region" description="Helical" evidence="13">
    <location>
        <begin position="50"/>
        <end position="70"/>
    </location>
</feature>
<feature type="domain" description="ABC transporter" evidence="14">
    <location>
        <begin position="285"/>
        <end position="520"/>
    </location>
</feature>
<dbReference type="AlphaFoldDB" id="A0A812INN5"/>
<dbReference type="Gene3D" id="3.40.50.300">
    <property type="entry name" value="P-loop containing nucleotide triphosphate hydrolases"/>
    <property type="match status" value="1"/>
</dbReference>
<dbReference type="Pfam" id="PF01032">
    <property type="entry name" value="FecCD"/>
    <property type="match status" value="1"/>
</dbReference>
<dbReference type="PANTHER" id="PTHR42732:SF2">
    <property type="entry name" value="BETA-MANNOSIDASE"/>
    <property type="match status" value="1"/>
</dbReference>
<dbReference type="PANTHER" id="PTHR42732">
    <property type="entry name" value="BETA-GALACTOSIDASE"/>
    <property type="match status" value="1"/>
</dbReference>
<keyword evidence="16" id="KW-1185">Reference proteome</keyword>
<comment type="similarity">
    <text evidence="2">Belongs to the glycosyl hydrolase 2 family.</text>
</comment>
<dbReference type="Pfam" id="PF02836">
    <property type="entry name" value="Glyco_hydro_2_C"/>
    <property type="match status" value="1"/>
</dbReference>
<proteinExistence type="inferred from homology"/>
<dbReference type="InterPro" id="IPR006104">
    <property type="entry name" value="Glyco_hydro_2_N"/>
</dbReference>
<dbReference type="InterPro" id="IPR036156">
    <property type="entry name" value="Beta-gal/glucu_dom_sf"/>
</dbReference>
<keyword evidence="6 13" id="KW-0812">Transmembrane</keyword>
<evidence type="ECO:0000256" key="12">
    <source>
        <dbReference type="ARBA" id="ARBA00023295"/>
    </source>
</evidence>
<dbReference type="SUPFAM" id="SSF49303">
    <property type="entry name" value="beta-Galactosidase/glucuronidase domain"/>
    <property type="match status" value="1"/>
</dbReference>
<feature type="transmembrane region" description="Helical" evidence="13">
    <location>
        <begin position="76"/>
        <end position="99"/>
    </location>
</feature>
<comment type="caution">
    <text evidence="15">The sequence shown here is derived from an EMBL/GenBank/DDBJ whole genome shotgun (WGS) entry which is preliminary data.</text>
</comment>
<keyword evidence="5" id="KW-1003">Cell membrane</keyword>
<dbReference type="GO" id="GO:0005975">
    <property type="term" value="P:carbohydrate metabolic process"/>
    <property type="evidence" value="ECO:0007669"/>
    <property type="project" value="InterPro"/>
</dbReference>
<dbReference type="Gene3D" id="1.10.3470.10">
    <property type="entry name" value="ABC transporter involved in vitamin B12 uptake, BtuC"/>
    <property type="match status" value="1"/>
</dbReference>
<evidence type="ECO:0000256" key="7">
    <source>
        <dbReference type="ARBA" id="ARBA00022741"/>
    </source>
</evidence>
<evidence type="ECO:0000256" key="8">
    <source>
        <dbReference type="ARBA" id="ARBA00022801"/>
    </source>
</evidence>
<dbReference type="GO" id="GO:0005886">
    <property type="term" value="C:plasma membrane"/>
    <property type="evidence" value="ECO:0007669"/>
    <property type="project" value="UniProtKB-SubCell"/>
</dbReference>
<evidence type="ECO:0000256" key="5">
    <source>
        <dbReference type="ARBA" id="ARBA00022475"/>
    </source>
</evidence>
<dbReference type="SUPFAM" id="SSF51445">
    <property type="entry name" value="(Trans)glycosidases"/>
    <property type="match status" value="1"/>
</dbReference>
<reference evidence="15" key="1">
    <citation type="submission" date="2021-02" db="EMBL/GenBank/DDBJ databases">
        <authorList>
            <person name="Dougan E. K."/>
            <person name="Rhodes N."/>
            <person name="Thang M."/>
            <person name="Chan C."/>
        </authorList>
    </citation>
    <scope>NUCLEOTIDE SEQUENCE</scope>
</reference>
<dbReference type="InterPro" id="IPR006103">
    <property type="entry name" value="Glyco_hydro_2_cat"/>
</dbReference>
<dbReference type="InterPro" id="IPR008979">
    <property type="entry name" value="Galactose-bd-like_sf"/>
</dbReference>
<gene>
    <name evidence="15" type="primary">yvrB</name>
    <name evidence="15" type="ORF">SNEC2469_LOCUS60</name>
</gene>
<keyword evidence="11 13" id="KW-0472">Membrane</keyword>
<keyword evidence="7" id="KW-0547">Nucleotide-binding</keyword>
<dbReference type="SUPFAM" id="SSF81345">
    <property type="entry name" value="ABC transporter involved in vitamin B12 uptake, BtuC"/>
    <property type="match status" value="1"/>
</dbReference>
<dbReference type="InterPro" id="IPR003593">
    <property type="entry name" value="AAA+_ATPase"/>
</dbReference>
<dbReference type="InterPro" id="IPR003439">
    <property type="entry name" value="ABC_transporter-like_ATP-bd"/>
</dbReference>
<evidence type="ECO:0000256" key="4">
    <source>
        <dbReference type="ARBA" id="ARBA00022448"/>
    </source>
</evidence>
<comment type="subcellular location">
    <subcellularLocation>
        <location evidence="1">Cell membrane</location>
        <topology evidence="1">Multi-pass membrane protein</topology>
    </subcellularLocation>
</comment>
<feature type="transmembrane region" description="Helical" evidence="13">
    <location>
        <begin position="196"/>
        <end position="227"/>
    </location>
</feature>
<dbReference type="InterPro" id="IPR037294">
    <property type="entry name" value="ABC_BtuC-like"/>
</dbReference>
<evidence type="ECO:0000256" key="9">
    <source>
        <dbReference type="ARBA" id="ARBA00022840"/>
    </source>
</evidence>
<dbReference type="GO" id="GO:0016887">
    <property type="term" value="F:ATP hydrolysis activity"/>
    <property type="evidence" value="ECO:0007669"/>
    <property type="project" value="InterPro"/>
</dbReference>
<dbReference type="InterPro" id="IPR017853">
    <property type="entry name" value="GH"/>
</dbReference>
<dbReference type="OrthoDB" id="408320at2759"/>
<feature type="transmembrane region" description="Helical" evidence="13">
    <location>
        <begin position="239"/>
        <end position="259"/>
    </location>
</feature>
<keyword evidence="4" id="KW-0813">Transport</keyword>
<dbReference type="EMBL" id="CAJNJA010000001">
    <property type="protein sequence ID" value="CAE7148975.1"/>
    <property type="molecule type" value="Genomic_DNA"/>
</dbReference>
<dbReference type="SUPFAM" id="SSF52540">
    <property type="entry name" value="P-loop containing nucleoside triphosphate hydrolases"/>
    <property type="match status" value="1"/>
</dbReference>
<dbReference type="Gene3D" id="2.60.40.10">
    <property type="entry name" value="Immunoglobulins"/>
    <property type="match status" value="1"/>
</dbReference>
<evidence type="ECO:0000313" key="16">
    <source>
        <dbReference type="Proteomes" id="UP000601435"/>
    </source>
</evidence>
<keyword evidence="9" id="KW-0067">ATP-binding</keyword>
<keyword evidence="10 13" id="KW-1133">Transmembrane helix</keyword>
<dbReference type="Pfam" id="PF00005">
    <property type="entry name" value="ABC_tran"/>
    <property type="match status" value="1"/>
</dbReference>
<evidence type="ECO:0000313" key="15">
    <source>
        <dbReference type="EMBL" id="CAE7148975.1"/>
    </source>
</evidence>
<evidence type="ECO:0000256" key="10">
    <source>
        <dbReference type="ARBA" id="ARBA00022989"/>
    </source>
</evidence>
<dbReference type="InterPro" id="IPR000522">
    <property type="entry name" value="ABC_transptr_permease_BtuC"/>
</dbReference>
<feature type="transmembrane region" description="Helical" evidence="13">
    <location>
        <begin position="20"/>
        <end position="38"/>
    </location>
</feature>
<dbReference type="InterPro" id="IPR013783">
    <property type="entry name" value="Ig-like_fold"/>
</dbReference>
<accession>A0A812INN5</accession>
<dbReference type="Gene3D" id="2.60.120.260">
    <property type="entry name" value="Galactose-binding domain-like"/>
    <property type="match status" value="1"/>
</dbReference>
<dbReference type="CDD" id="cd06550">
    <property type="entry name" value="TM_ABC_iron-siderophores_like"/>
    <property type="match status" value="1"/>
</dbReference>
<evidence type="ECO:0000256" key="11">
    <source>
        <dbReference type="ARBA" id="ARBA00023136"/>
    </source>
</evidence>
<dbReference type="Gene3D" id="3.20.20.80">
    <property type="entry name" value="Glycosidases"/>
    <property type="match status" value="1"/>
</dbReference>
<sequence>MLGDGEAADRIIVWQIRLPRALAAMFVGAGLGMSGAALQGLLRNPLAEPGVLGVSASAALAATVVIYYGFVQLSALMLPVAAIAGALVATGLIAAAALASASAVTLILIGVGLSSFAAALMSLLMNFAPHPFTLADMINWMLGSVANRSYADLQLSLPFLLIGMMVLWVSRRGLSVLSLGEEAARGIGLNLRRQRLLVVTGAGIATGAAVALAGAIGFVGIVAPHIVRPWVGFDPARTLFPSALLGGLLLVLADIILRLLPTTGELKLGVVAALLGAPVFIWIAFHRSGLVVEAHGVRLLHNIDAGFRQGELVAVLGPNGAGKTTLLRSLLGLQKLSRGSVQLDGQPISKFNDLSRAVRVSYLPQQRELVWPNQVDDVVALGRYAHGTSGGRLNAQDVSAVEEAIASCALEDLRSRRLDTLSGGELARVHCARVFATQSPLVVADEPIAGLDLYHQHRLMALFREAADQGRGVLLVLHDVNLALSYADRIIWVNEGVVVGEHQPHEVTAAFIADLFSVEASVVQFDNRAHILTSGHEYPRPQMQRRQWVNLNGFWQYAITSKTLGCPSKWDGEIRVPFCVESLLSEVQQSVNENQRLWYRRQFQIEALSQRTLLHFGAVDYECSIWINGGLVGGHVGGSTAFSLDISEFLVAGINELVVAVTDPTSASDQPRGKQHLNPNGIWYTPVTGIWQTVWMEQVPLAHHIEALKVTPAEQCDAVEVVAFLHRPSRNPRLAVEYTVRLHGQVVARTVGRANRKVVVALPDAQLWSPENPVLYDLNVRLIPVINPLPEKNDEQQPAQLIRDTPLRGCVEASLYVGAQVSGEVIDEVDSYFGMRWVSVGPHPTGGQPTMLLNDKPLFHLGTLDQGWWPDGLLTPPGDDAILFELNYLKAAGFNTVRKHIKVESARYYYHCDRLGLLVWQDMPSGFIPAQFVAPNDEDEDQRSPHSSIRFTNELQEMILQLSHHPSIVMWVLHNEGWGQFDTHRLTQIIRGLDAARLINSSSGWLDVGAGDLIDKHDYTSEPLPPEADGQRALVIGEYGGVGWPVAGHLWNPEMRNWGYQTFHSSAEAQQAYIKATTAVLQMREANGLSGAIYTQTSDVEGEVNGLLTYDRVLKKFDSDWLKRINTAGDGS</sequence>
<dbReference type="InterPro" id="IPR051913">
    <property type="entry name" value="GH2_Domain-Containing"/>
</dbReference>
<protein>
    <submittedName>
        <fullName evidence="15">YvrB protein</fullName>
    </submittedName>
</protein>